<evidence type="ECO:0000313" key="2">
    <source>
        <dbReference type="Proteomes" id="UP001480595"/>
    </source>
</evidence>
<evidence type="ECO:0000313" key="1">
    <source>
        <dbReference type="EMBL" id="KAK8038401.1"/>
    </source>
</evidence>
<dbReference type="Proteomes" id="UP001480595">
    <property type="component" value="Unassembled WGS sequence"/>
</dbReference>
<sequence>MAIEKVNILFVRHAAANSAVNDEQNVGPETGPELYEILNGENTKVGNGDYFLDGLTKEGLGELERFCDRLKQFPIPDVAAVVCSTSTRSIQTALAIAQACQLSPSDVRPIDELREITPWPHDQSALYQEENGKRYIKYIMLRGGSREDAGEVVGVKEVDISGLDWPNVDQQTRTQNVMHPRTREALEATVTRGRQLVRDVAKGIQGSSATGNRTVIVVTHGGILNVLLDKYYCDMKNGKLVSSTTLKNLDAVNCSFSSADDPEARLQEKGWDQKWVGHLGLHYRNLIGDTKQPGQDGIDHEIDHEEAYWKFNQRAGAEVTGKDQGLIQILLI</sequence>
<dbReference type="InterPro" id="IPR029033">
    <property type="entry name" value="His_PPase_superfam"/>
</dbReference>
<dbReference type="PANTHER" id="PTHR48100">
    <property type="entry name" value="BROAD-SPECIFICITY PHOSPHATASE YOR283W-RELATED"/>
    <property type="match status" value="1"/>
</dbReference>
<reference evidence="1 2" key="1">
    <citation type="submission" date="2023-01" db="EMBL/GenBank/DDBJ databases">
        <title>Analysis of 21 Apiospora genomes using comparative genomics revels a genus with tremendous synthesis potential of carbohydrate active enzymes and secondary metabolites.</title>
        <authorList>
            <person name="Sorensen T."/>
        </authorList>
    </citation>
    <scope>NUCLEOTIDE SEQUENCE [LARGE SCALE GENOMIC DNA]</scope>
    <source>
        <strain evidence="1 2">CBS 135458</strain>
    </source>
</reference>
<keyword evidence="2" id="KW-1185">Reference proteome</keyword>
<dbReference type="PANTHER" id="PTHR48100:SF1">
    <property type="entry name" value="HISTIDINE PHOSPHATASE FAMILY PROTEIN-RELATED"/>
    <property type="match status" value="1"/>
</dbReference>
<name>A0ABR1SVN4_9PEZI</name>
<dbReference type="InterPro" id="IPR050275">
    <property type="entry name" value="PGM_Phosphatase"/>
</dbReference>
<proteinExistence type="predicted"/>
<organism evidence="1 2">
    <name type="scientific">Apiospora phragmitis</name>
    <dbReference type="NCBI Taxonomy" id="2905665"/>
    <lineage>
        <taxon>Eukaryota</taxon>
        <taxon>Fungi</taxon>
        <taxon>Dikarya</taxon>
        <taxon>Ascomycota</taxon>
        <taxon>Pezizomycotina</taxon>
        <taxon>Sordariomycetes</taxon>
        <taxon>Xylariomycetidae</taxon>
        <taxon>Amphisphaeriales</taxon>
        <taxon>Apiosporaceae</taxon>
        <taxon>Apiospora</taxon>
    </lineage>
</organism>
<comment type="caution">
    <text evidence="1">The sequence shown here is derived from an EMBL/GenBank/DDBJ whole genome shotgun (WGS) entry which is preliminary data.</text>
</comment>
<dbReference type="Pfam" id="PF00300">
    <property type="entry name" value="His_Phos_1"/>
    <property type="match status" value="1"/>
</dbReference>
<dbReference type="SUPFAM" id="SSF53254">
    <property type="entry name" value="Phosphoglycerate mutase-like"/>
    <property type="match status" value="1"/>
</dbReference>
<dbReference type="GeneID" id="92099640"/>
<accession>A0ABR1SVN4</accession>
<dbReference type="RefSeq" id="XP_066708253.1">
    <property type="nucleotide sequence ID" value="XM_066866577.1"/>
</dbReference>
<dbReference type="EMBL" id="JAQQWL010000016">
    <property type="protein sequence ID" value="KAK8038401.1"/>
    <property type="molecule type" value="Genomic_DNA"/>
</dbReference>
<gene>
    <name evidence="1" type="ORF">PG994_015168</name>
</gene>
<dbReference type="InterPro" id="IPR013078">
    <property type="entry name" value="His_Pase_superF_clade-1"/>
</dbReference>
<protein>
    <recommendedName>
        <fullName evidence="3">Phosphoglycerate mutase-like protein</fullName>
    </recommendedName>
</protein>
<evidence type="ECO:0008006" key="3">
    <source>
        <dbReference type="Google" id="ProtNLM"/>
    </source>
</evidence>
<dbReference type="Gene3D" id="3.40.50.1240">
    <property type="entry name" value="Phosphoglycerate mutase-like"/>
    <property type="match status" value="1"/>
</dbReference>